<comment type="caution">
    <text evidence="3">The sequence shown here is derived from an EMBL/GenBank/DDBJ whole genome shotgun (WGS) entry which is preliminary data.</text>
</comment>
<protein>
    <recommendedName>
        <fullName evidence="2">CCL2-like lectin domain-containing protein</fullName>
    </recommendedName>
</protein>
<dbReference type="Pfam" id="PF21595">
    <property type="entry name" value="CCL2-like"/>
    <property type="match status" value="1"/>
</dbReference>
<dbReference type="Proteomes" id="UP001050691">
    <property type="component" value="Unassembled WGS sequence"/>
</dbReference>
<keyword evidence="1" id="KW-0732">Signal</keyword>
<name>A0AAV5AJ16_9AGAM</name>
<evidence type="ECO:0000259" key="2">
    <source>
        <dbReference type="Pfam" id="PF21595"/>
    </source>
</evidence>
<gene>
    <name evidence="3" type="ORF">Clacol_007090</name>
</gene>
<proteinExistence type="predicted"/>
<evidence type="ECO:0000313" key="3">
    <source>
        <dbReference type="EMBL" id="GJJ12845.1"/>
    </source>
</evidence>
<feature type="domain" description="CCL2-like lectin" evidence="2">
    <location>
        <begin position="30"/>
        <end position="150"/>
    </location>
</feature>
<evidence type="ECO:0000256" key="1">
    <source>
        <dbReference type="SAM" id="SignalP"/>
    </source>
</evidence>
<evidence type="ECO:0000313" key="4">
    <source>
        <dbReference type="Proteomes" id="UP001050691"/>
    </source>
</evidence>
<dbReference type="InterPro" id="IPR035992">
    <property type="entry name" value="Ricin_B-like_lectins"/>
</dbReference>
<keyword evidence="4" id="KW-1185">Reference proteome</keyword>
<accession>A0AAV5AJ16</accession>
<sequence>MKAISVLSAAIVALSLGVQNAVTQNVLPNGTYQFISRITDPFGNSLALTSGTSGSSITLTPLVFGQSNQLWAVKTSGSGNEITVAGTSGNLEAGTQGTLPQPLLTLPSANFVWITKSVGGGTTVTISDPSNSFNWAAPTSTSGASVAVQSASPTPSAAPLQLWVPIIASTSN</sequence>
<reference evidence="3" key="1">
    <citation type="submission" date="2021-10" db="EMBL/GenBank/DDBJ databases">
        <title>De novo Genome Assembly of Clathrus columnatus (Basidiomycota, Fungi) Using Illumina and Nanopore Sequence Data.</title>
        <authorList>
            <person name="Ogiso-Tanaka E."/>
            <person name="Itagaki H."/>
            <person name="Hosoya T."/>
            <person name="Hosaka K."/>
        </authorList>
    </citation>
    <scope>NUCLEOTIDE SEQUENCE</scope>
    <source>
        <strain evidence="3">MO-923</strain>
    </source>
</reference>
<feature type="chain" id="PRO_5043741683" description="CCL2-like lectin domain-containing protein" evidence="1">
    <location>
        <begin position="24"/>
        <end position="172"/>
    </location>
</feature>
<dbReference type="InterPro" id="IPR048746">
    <property type="entry name" value="CCL2-like_lectin"/>
</dbReference>
<organism evidence="3 4">
    <name type="scientific">Clathrus columnatus</name>
    <dbReference type="NCBI Taxonomy" id="1419009"/>
    <lineage>
        <taxon>Eukaryota</taxon>
        <taxon>Fungi</taxon>
        <taxon>Dikarya</taxon>
        <taxon>Basidiomycota</taxon>
        <taxon>Agaricomycotina</taxon>
        <taxon>Agaricomycetes</taxon>
        <taxon>Phallomycetidae</taxon>
        <taxon>Phallales</taxon>
        <taxon>Clathraceae</taxon>
        <taxon>Clathrus</taxon>
    </lineage>
</organism>
<dbReference type="EMBL" id="BPWL01000008">
    <property type="protein sequence ID" value="GJJ12845.1"/>
    <property type="molecule type" value="Genomic_DNA"/>
</dbReference>
<dbReference type="SUPFAM" id="SSF50370">
    <property type="entry name" value="Ricin B-like lectins"/>
    <property type="match status" value="1"/>
</dbReference>
<feature type="signal peptide" evidence="1">
    <location>
        <begin position="1"/>
        <end position="23"/>
    </location>
</feature>
<dbReference type="AlphaFoldDB" id="A0AAV5AJ16"/>
<dbReference type="Gene3D" id="2.80.10.50">
    <property type="match status" value="1"/>
</dbReference>